<reference evidence="1" key="1">
    <citation type="submission" date="2022-07" db="EMBL/GenBank/DDBJ databases">
        <title>The genome of Lyophyllum shimeji provides insight into the initial evolution of ectomycorrhizal fungal genome.</title>
        <authorList>
            <person name="Kobayashi Y."/>
            <person name="Shibata T."/>
            <person name="Hirakawa H."/>
            <person name="Shigenobu S."/>
            <person name="Nishiyama T."/>
            <person name="Yamada A."/>
            <person name="Hasebe M."/>
            <person name="Kawaguchi M."/>
        </authorList>
    </citation>
    <scope>NUCLEOTIDE SEQUENCE</scope>
    <source>
        <strain evidence="1">AT787</strain>
    </source>
</reference>
<comment type="caution">
    <text evidence="1">The sequence shown here is derived from an EMBL/GenBank/DDBJ whole genome shotgun (WGS) entry which is preliminary data.</text>
</comment>
<proteinExistence type="predicted"/>
<protein>
    <submittedName>
        <fullName evidence="1">Uncharacterized protein</fullName>
    </submittedName>
</protein>
<evidence type="ECO:0000313" key="2">
    <source>
        <dbReference type="Proteomes" id="UP001063166"/>
    </source>
</evidence>
<dbReference type="AlphaFoldDB" id="A0A9P3PQR3"/>
<accession>A0A9P3PQR3</accession>
<dbReference type="Proteomes" id="UP001063166">
    <property type="component" value="Unassembled WGS sequence"/>
</dbReference>
<organism evidence="1 2">
    <name type="scientific">Lyophyllum shimeji</name>
    <name type="common">Hon-shimeji</name>
    <name type="synonym">Tricholoma shimeji</name>
    <dbReference type="NCBI Taxonomy" id="47721"/>
    <lineage>
        <taxon>Eukaryota</taxon>
        <taxon>Fungi</taxon>
        <taxon>Dikarya</taxon>
        <taxon>Basidiomycota</taxon>
        <taxon>Agaricomycotina</taxon>
        <taxon>Agaricomycetes</taxon>
        <taxon>Agaricomycetidae</taxon>
        <taxon>Agaricales</taxon>
        <taxon>Tricholomatineae</taxon>
        <taxon>Lyophyllaceae</taxon>
        <taxon>Lyophyllum</taxon>
    </lineage>
</organism>
<gene>
    <name evidence="1" type="ORF">LshimejAT787_0701560</name>
</gene>
<evidence type="ECO:0000313" key="1">
    <source>
        <dbReference type="EMBL" id="GLB39646.1"/>
    </source>
</evidence>
<sequence>MTSNYGRLLAENILHTAHKRNMIFMSHDSSPRVKLADPKANRAGVEQRRLQVLSASDGGRTAARSSVIRILSGYTVCTDSNILISFSDGGSAAHLQQRTSETNTAQNASSIRSFSSMASTNRGSVNLKLNEIEYDAAAISKGQVVERSIGAYITHRRSAISSKTIRVPLTRHHHPYGQPDIAHSGAIAFCFPVQKFETSCPLRSALCSTSDPGLERLWNALKLID</sequence>
<keyword evidence="2" id="KW-1185">Reference proteome</keyword>
<dbReference type="EMBL" id="BRPK01000007">
    <property type="protein sequence ID" value="GLB39646.1"/>
    <property type="molecule type" value="Genomic_DNA"/>
</dbReference>
<name>A0A9P3PQR3_LYOSH</name>